<sequence length="308" mass="34423">MLWNTIIGQTHAVEILKQSIQAGRIPSAYLFFGPDGVGKGTTANVVAKTLNCPYQGCDICRVCVRINENNYPDIRTIVADGKFIKIGQIREINKDVSLSIFEAQYRVYILKNVEKMNIEAANAFLKILEEPPGKTLFILTTNAIDSLLSTIVSRCQLIRFNLLLPQDGEKILLKKGINQREASLLTGISAGRPGKAIEYKEKGVEKQIAMVQEYLNEIFGGKNELKVFEFAEEAKAYSDDIEVILDIIILMIPNFFSSKAKIQAITEVIKTKDKLARNINLSLGLEVMFFNLLSIRAGGRSEGYKVRK</sequence>
<gene>
    <name evidence="1" type="ORF">AUJ95_08095</name>
</gene>
<comment type="caution">
    <text evidence="1">The sequence shown here is derived from an EMBL/GenBank/DDBJ whole genome shotgun (WGS) entry which is preliminary data.</text>
</comment>
<dbReference type="FunFam" id="3.40.50.300:FF:001255">
    <property type="entry name" value="DNA polymerase III subunit delta"/>
    <property type="match status" value="1"/>
</dbReference>
<dbReference type="PANTHER" id="PTHR11669">
    <property type="entry name" value="REPLICATION FACTOR C / DNA POLYMERASE III GAMMA-TAU SUBUNIT"/>
    <property type="match status" value="1"/>
</dbReference>
<dbReference type="InterPro" id="IPR027417">
    <property type="entry name" value="P-loop_NTPase"/>
</dbReference>
<organism evidence="1 2">
    <name type="scientific">Candidatus Desantisbacteria bacterium CG2_30_40_21</name>
    <dbReference type="NCBI Taxonomy" id="1817895"/>
    <lineage>
        <taxon>Bacteria</taxon>
        <taxon>Candidatus Desantisiibacteriota</taxon>
    </lineage>
</organism>
<evidence type="ECO:0000313" key="2">
    <source>
        <dbReference type="Proteomes" id="UP000183085"/>
    </source>
</evidence>
<dbReference type="Proteomes" id="UP000183085">
    <property type="component" value="Unassembled WGS sequence"/>
</dbReference>
<dbReference type="Gene3D" id="3.40.50.300">
    <property type="entry name" value="P-loop containing nucleotide triphosphate hydrolases"/>
    <property type="match status" value="1"/>
</dbReference>
<proteinExistence type="predicted"/>
<dbReference type="Pfam" id="PF13177">
    <property type="entry name" value="DNA_pol3_delta2"/>
    <property type="match status" value="1"/>
</dbReference>
<dbReference type="NCBIfam" id="TIGR00678">
    <property type="entry name" value="holB"/>
    <property type="match status" value="1"/>
</dbReference>
<dbReference type="STRING" id="1817895.AUJ95_08095"/>
<dbReference type="GO" id="GO:0006261">
    <property type="term" value="P:DNA-templated DNA replication"/>
    <property type="evidence" value="ECO:0007669"/>
    <property type="project" value="TreeGrafter"/>
</dbReference>
<name>A0A1J5E2G9_9BACT</name>
<dbReference type="GO" id="GO:0003887">
    <property type="term" value="F:DNA-directed DNA polymerase activity"/>
    <property type="evidence" value="ECO:0007669"/>
    <property type="project" value="InterPro"/>
</dbReference>
<evidence type="ECO:0000313" key="1">
    <source>
        <dbReference type="EMBL" id="OIP37510.1"/>
    </source>
</evidence>
<dbReference type="SUPFAM" id="SSF52540">
    <property type="entry name" value="P-loop containing nucleoside triphosphate hydrolases"/>
    <property type="match status" value="1"/>
</dbReference>
<protein>
    <submittedName>
        <fullName evidence="1">DNA polymerase III subunit delta</fullName>
    </submittedName>
</protein>
<dbReference type="InterPro" id="IPR004622">
    <property type="entry name" value="DNA_pol_HolB"/>
</dbReference>
<dbReference type="EMBL" id="MNYI01000208">
    <property type="protein sequence ID" value="OIP37510.1"/>
    <property type="molecule type" value="Genomic_DNA"/>
</dbReference>
<dbReference type="GO" id="GO:0008408">
    <property type="term" value="F:3'-5' exonuclease activity"/>
    <property type="evidence" value="ECO:0007669"/>
    <property type="project" value="InterPro"/>
</dbReference>
<reference evidence="1 2" key="1">
    <citation type="journal article" date="2016" name="Environ. Microbiol.">
        <title>Genomic resolution of a cold subsurface aquifer community provides metabolic insights for novel microbes adapted to high CO concentrations.</title>
        <authorList>
            <person name="Probst A.J."/>
            <person name="Castelle C.J."/>
            <person name="Singh A."/>
            <person name="Brown C.T."/>
            <person name="Anantharaman K."/>
            <person name="Sharon I."/>
            <person name="Hug L.A."/>
            <person name="Burstein D."/>
            <person name="Emerson J.B."/>
            <person name="Thomas B.C."/>
            <person name="Banfield J.F."/>
        </authorList>
    </citation>
    <scope>NUCLEOTIDE SEQUENCE [LARGE SCALE GENOMIC DNA]</scope>
    <source>
        <strain evidence="1">CG2_30_40_21</strain>
    </source>
</reference>
<dbReference type="PANTHER" id="PTHR11669:SF8">
    <property type="entry name" value="DNA POLYMERASE III SUBUNIT DELTA"/>
    <property type="match status" value="1"/>
</dbReference>
<accession>A0A1J5E2G9</accession>
<dbReference type="AlphaFoldDB" id="A0A1J5E2G9"/>
<dbReference type="InterPro" id="IPR050238">
    <property type="entry name" value="DNA_Rep/Repair_Clamp_Loader"/>
</dbReference>